<reference evidence="1" key="1">
    <citation type="journal article" date="2014" name="Front. Microbiol.">
        <title>High frequency of phylogenetically diverse reductive dehalogenase-homologous genes in deep subseafloor sedimentary metagenomes.</title>
        <authorList>
            <person name="Kawai M."/>
            <person name="Futagami T."/>
            <person name="Toyoda A."/>
            <person name="Takaki Y."/>
            <person name="Nishi S."/>
            <person name="Hori S."/>
            <person name="Arai W."/>
            <person name="Tsubouchi T."/>
            <person name="Morono Y."/>
            <person name="Uchiyama I."/>
            <person name="Ito T."/>
            <person name="Fujiyama A."/>
            <person name="Inagaki F."/>
            <person name="Takami H."/>
        </authorList>
    </citation>
    <scope>NUCLEOTIDE SEQUENCE</scope>
    <source>
        <strain evidence="1">Expedition CK06-06</strain>
    </source>
</reference>
<feature type="non-terminal residue" evidence="1">
    <location>
        <position position="71"/>
    </location>
</feature>
<name>X0TLX2_9ZZZZ</name>
<accession>X0TLX2</accession>
<evidence type="ECO:0000313" key="1">
    <source>
        <dbReference type="EMBL" id="GAF88271.1"/>
    </source>
</evidence>
<comment type="caution">
    <text evidence="1">The sequence shown here is derived from an EMBL/GenBank/DDBJ whole genome shotgun (WGS) entry which is preliminary data.</text>
</comment>
<dbReference type="PROSITE" id="PS51257">
    <property type="entry name" value="PROKAR_LIPOPROTEIN"/>
    <property type="match status" value="1"/>
</dbReference>
<dbReference type="EMBL" id="BARS01013926">
    <property type="protein sequence ID" value="GAF88271.1"/>
    <property type="molecule type" value="Genomic_DNA"/>
</dbReference>
<dbReference type="AlphaFoldDB" id="X0TLX2"/>
<gene>
    <name evidence="1" type="ORF">S01H1_23848</name>
</gene>
<organism evidence="1">
    <name type="scientific">marine sediment metagenome</name>
    <dbReference type="NCBI Taxonomy" id="412755"/>
    <lineage>
        <taxon>unclassified sequences</taxon>
        <taxon>metagenomes</taxon>
        <taxon>ecological metagenomes</taxon>
    </lineage>
</organism>
<sequence>MARGGLALAALLAFLTGCPPLPDLAPATRREALLRVNDNLSQISGPLQCKGLVSFKFRDADGRERAFIAQD</sequence>
<protein>
    <submittedName>
        <fullName evidence="1">Uncharacterized protein</fullName>
    </submittedName>
</protein>
<proteinExistence type="predicted"/>